<dbReference type="AlphaFoldDB" id="A0A8J3AGY5"/>
<organism evidence="1 2">
    <name type="scientific">Galliscardovia ingluviei</name>
    <dbReference type="NCBI Taxonomy" id="1769422"/>
    <lineage>
        <taxon>Bacteria</taxon>
        <taxon>Bacillati</taxon>
        <taxon>Actinomycetota</taxon>
        <taxon>Actinomycetes</taxon>
        <taxon>Bifidobacteriales</taxon>
        <taxon>Bifidobacteriaceae</taxon>
        <taxon>Galliscardovia</taxon>
    </lineage>
</organism>
<proteinExistence type="predicted"/>
<reference evidence="1" key="1">
    <citation type="journal article" date="2014" name="Int. J. Syst. Evol. Microbiol.">
        <title>Complete genome sequence of Corynebacterium casei LMG S-19264T (=DSM 44701T), isolated from a smear-ripened cheese.</title>
        <authorList>
            <consortium name="US DOE Joint Genome Institute (JGI-PGF)"/>
            <person name="Walter F."/>
            <person name="Albersmeier A."/>
            <person name="Kalinowski J."/>
            <person name="Ruckert C."/>
        </authorList>
    </citation>
    <scope>NUCLEOTIDE SEQUENCE</scope>
    <source>
        <strain evidence="1">CCM 8606</strain>
    </source>
</reference>
<accession>A0A8J3AGY5</accession>
<name>A0A8J3AGY5_9BIFI</name>
<evidence type="ECO:0000313" key="1">
    <source>
        <dbReference type="EMBL" id="GGI14203.1"/>
    </source>
</evidence>
<reference evidence="1" key="2">
    <citation type="submission" date="2020-09" db="EMBL/GenBank/DDBJ databases">
        <authorList>
            <person name="Sun Q."/>
            <person name="Sedlacek I."/>
        </authorList>
    </citation>
    <scope>NUCLEOTIDE SEQUENCE</scope>
    <source>
        <strain evidence="1">CCM 8606</strain>
    </source>
</reference>
<gene>
    <name evidence="1" type="ORF">GCM10007377_09760</name>
</gene>
<sequence length="58" mass="6851">MCIRNIPKEYLDKFVTNELNTPNFTTRYKTKKMHTATSGKVKNEYQIGPSTPRLNRKF</sequence>
<keyword evidence="2" id="KW-1185">Reference proteome</keyword>
<dbReference type="Proteomes" id="UP000619536">
    <property type="component" value="Unassembled WGS sequence"/>
</dbReference>
<dbReference type="EMBL" id="BMDH01000002">
    <property type="protein sequence ID" value="GGI14203.1"/>
    <property type="molecule type" value="Genomic_DNA"/>
</dbReference>
<comment type="caution">
    <text evidence="1">The sequence shown here is derived from an EMBL/GenBank/DDBJ whole genome shotgun (WGS) entry which is preliminary data.</text>
</comment>
<evidence type="ECO:0000313" key="2">
    <source>
        <dbReference type="Proteomes" id="UP000619536"/>
    </source>
</evidence>
<protein>
    <submittedName>
        <fullName evidence="1">Uncharacterized protein</fullName>
    </submittedName>
</protein>